<evidence type="ECO:0000256" key="10">
    <source>
        <dbReference type="RuleBase" id="RU363075"/>
    </source>
</evidence>
<dbReference type="InterPro" id="IPR005599">
    <property type="entry name" value="GPI_mannosylTrfase"/>
</dbReference>
<evidence type="ECO:0000256" key="1">
    <source>
        <dbReference type="ARBA" id="ARBA00004477"/>
    </source>
</evidence>
<dbReference type="EC" id="2.4.1.-" evidence="10"/>
<gene>
    <name evidence="12" type="ORF">GQ43DRAFT_481473</name>
</gene>
<evidence type="ECO:0000256" key="9">
    <source>
        <dbReference type="ARBA" id="ARBA00023136"/>
    </source>
</evidence>
<reference evidence="12" key="1">
    <citation type="journal article" date="2020" name="Stud. Mycol.">
        <title>101 Dothideomycetes genomes: a test case for predicting lifestyles and emergence of pathogens.</title>
        <authorList>
            <person name="Haridas S."/>
            <person name="Albert R."/>
            <person name="Binder M."/>
            <person name="Bloem J."/>
            <person name="Labutti K."/>
            <person name="Salamov A."/>
            <person name="Andreopoulos B."/>
            <person name="Baker S."/>
            <person name="Barry K."/>
            <person name="Bills G."/>
            <person name="Bluhm B."/>
            <person name="Cannon C."/>
            <person name="Castanera R."/>
            <person name="Culley D."/>
            <person name="Daum C."/>
            <person name="Ezra D."/>
            <person name="Gonzalez J."/>
            <person name="Henrissat B."/>
            <person name="Kuo A."/>
            <person name="Liang C."/>
            <person name="Lipzen A."/>
            <person name="Lutzoni F."/>
            <person name="Magnuson J."/>
            <person name="Mondo S."/>
            <person name="Nolan M."/>
            <person name="Ohm R."/>
            <person name="Pangilinan J."/>
            <person name="Park H.-J."/>
            <person name="Ramirez L."/>
            <person name="Alfaro M."/>
            <person name="Sun H."/>
            <person name="Tritt A."/>
            <person name="Yoshinaga Y."/>
            <person name="Zwiers L.-H."/>
            <person name="Turgeon B."/>
            <person name="Goodwin S."/>
            <person name="Spatafora J."/>
            <person name="Crous P."/>
            <person name="Grigoriev I."/>
        </authorList>
    </citation>
    <scope>NUCLEOTIDE SEQUENCE</scope>
    <source>
        <strain evidence="12">ATCC 74209</strain>
    </source>
</reference>
<feature type="transmembrane region" description="Helical" evidence="10">
    <location>
        <begin position="123"/>
        <end position="142"/>
    </location>
</feature>
<dbReference type="InterPro" id="IPR021848">
    <property type="entry name" value="HODM_asu-like"/>
</dbReference>
<evidence type="ECO:0000256" key="8">
    <source>
        <dbReference type="ARBA" id="ARBA00022989"/>
    </source>
</evidence>
<feature type="compositionally biased region" description="Polar residues" evidence="11">
    <location>
        <begin position="25"/>
        <end position="34"/>
    </location>
</feature>
<feature type="transmembrane region" description="Helical" evidence="10">
    <location>
        <begin position="204"/>
        <end position="227"/>
    </location>
</feature>
<evidence type="ECO:0000256" key="7">
    <source>
        <dbReference type="ARBA" id="ARBA00022824"/>
    </source>
</evidence>
<comment type="pathway">
    <text evidence="2">Protein modification; protein glycosylation.</text>
</comment>
<dbReference type="AlphaFoldDB" id="A0A9P4JJH0"/>
<feature type="transmembrane region" description="Helical" evidence="10">
    <location>
        <begin position="310"/>
        <end position="330"/>
    </location>
</feature>
<keyword evidence="7 10" id="KW-0256">Endoplasmic reticulum</keyword>
<dbReference type="Pfam" id="PF03901">
    <property type="entry name" value="Glyco_transf_22"/>
    <property type="match status" value="1"/>
</dbReference>
<keyword evidence="4 10" id="KW-0328">Glycosyltransferase</keyword>
<dbReference type="GO" id="GO:0005789">
    <property type="term" value="C:endoplasmic reticulum membrane"/>
    <property type="evidence" value="ECO:0007669"/>
    <property type="project" value="UniProtKB-SubCell"/>
</dbReference>
<evidence type="ECO:0000313" key="13">
    <source>
        <dbReference type="Proteomes" id="UP000799536"/>
    </source>
</evidence>
<keyword evidence="9 10" id="KW-0472">Membrane</keyword>
<evidence type="ECO:0000256" key="5">
    <source>
        <dbReference type="ARBA" id="ARBA00022679"/>
    </source>
</evidence>
<organism evidence="12 13">
    <name type="scientific">Delitschia confertaspora ATCC 74209</name>
    <dbReference type="NCBI Taxonomy" id="1513339"/>
    <lineage>
        <taxon>Eukaryota</taxon>
        <taxon>Fungi</taxon>
        <taxon>Dikarya</taxon>
        <taxon>Ascomycota</taxon>
        <taxon>Pezizomycotina</taxon>
        <taxon>Dothideomycetes</taxon>
        <taxon>Pleosporomycetidae</taxon>
        <taxon>Pleosporales</taxon>
        <taxon>Delitschiaceae</taxon>
        <taxon>Delitschia</taxon>
    </lineage>
</organism>
<feature type="transmembrane region" description="Helical" evidence="10">
    <location>
        <begin position="399"/>
        <end position="417"/>
    </location>
</feature>
<dbReference type="GO" id="GO:0006487">
    <property type="term" value="P:protein N-linked glycosylation"/>
    <property type="evidence" value="ECO:0007669"/>
    <property type="project" value="TreeGrafter"/>
</dbReference>
<evidence type="ECO:0000256" key="2">
    <source>
        <dbReference type="ARBA" id="ARBA00004922"/>
    </source>
</evidence>
<feature type="transmembrane region" description="Helical" evidence="10">
    <location>
        <begin position="366"/>
        <end position="387"/>
    </location>
</feature>
<dbReference type="PANTHER" id="PTHR22760:SF2">
    <property type="entry name" value="ALPHA-1,2-MANNOSYLTRANSFERASE ALG9"/>
    <property type="match status" value="1"/>
</dbReference>
<dbReference type="PANTHER" id="PTHR22760">
    <property type="entry name" value="GLYCOSYLTRANSFERASE"/>
    <property type="match status" value="1"/>
</dbReference>
<dbReference type="Pfam" id="PF11927">
    <property type="entry name" value="HODM_asu-like"/>
    <property type="match status" value="1"/>
</dbReference>
<dbReference type="Proteomes" id="UP000799536">
    <property type="component" value="Unassembled WGS sequence"/>
</dbReference>
<feature type="transmembrane region" description="Helical" evidence="10">
    <location>
        <begin position="342"/>
        <end position="360"/>
    </location>
</feature>
<accession>A0A9P4JJH0</accession>
<dbReference type="EMBL" id="ML994016">
    <property type="protein sequence ID" value="KAF2200566.1"/>
    <property type="molecule type" value="Genomic_DNA"/>
</dbReference>
<keyword evidence="8 10" id="KW-1133">Transmembrane helix</keyword>
<evidence type="ECO:0000256" key="4">
    <source>
        <dbReference type="ARBA" id="ARBA00022676"/>
    </source>
</evidence>
<comment type="caution">
    <text evidence="12">The sequence shown here is derived from an EMBL/GenBank/DDBJ whole genome shotgun (WGS) entry which is preliminary data.</text>
</comment>
<comment type="similarity">
    <text evidence="3 10">Belongs to the glycosyltransferase 22 family.</text>
</comment>
<evidence type="ECO:0000313" key="12">
    <source>
        <dbReference type="EMBL" id="KAF2200566.1"/>
    </source>
</evidence>
<dbReference type="GO" id="GO:0000026">
    <property type="term" value="F:alpha-1,2-mannosyltransferase activity"/>
    <property type="evidence" value="ECO:0007669"/>
    <property type="project" value="TreeGrafter"/>
</dbReference>
<evidence type="ECO:0000256" key="3">
    <source>
        <dbReference type="ARBA" id="ARBA00007063"/>
    </source>
</evidence>
<keyword evidence="5" id="KW-0808">Transferase</keyword>
<dbReference type="OrthoDB" id="497541at2759"/>
<evidence type="ECO:0000256" key="11">
    <source>
        <dbReference type="SAM" id="MobiDB-lite"/>
    </source>
</evidence>
<proteinExistence type="inferred from homology"/>
<keyword evidence="13" id="KW-1185">Reference proteome</keyword>
<protein>
    <recommendedName>
        <fullName evidence="10">Mannosyltransferase</fullName>
        <ecNumber evidence="10">2.4.1.-</ecNumber>
    </recommendedName>
</protein>
<feature type="region of interest" description="Disordered" evidence="11">
    <location>
        <begin position="1"/>
        <end position="36"/>
    </location>
</feature>
<feature type="transmembrane region" description="Helical" evidence="10">
    <location>
        <begin position="149"/>
        <end position="168"/>
    </location>
</feature>
<feature type="transmembrane region" description="Helical" evidence="10">
    <location>
        <begin position="43"/>
        <end position="62"/>
    </location>
</feature>
<keyword evidence="6 10" id="KW-0812">Transmembrane</keyword>
<comment type="subcellular location">
    <subcellularLocation>
        <location evidence="1 10">Endoplasmic reticulum membrane</location>
        <topology evidence="1 10">Multi-pass membrane protein</topology>
    </subcellularLocation>
</comment>
<evidence type="ECO:0000256" key="6">
    <source>
        <dbReference type="ARBA" id="ARBA00022692"/>
    </source>
</evidence>
<name>A0A9P4JJH0_9PLEO</name>
<sequence length="933" mass="106691">MKQRKGILESQEATAASAPSVKARGSSQGLQQGVSPPPQLKPINAFFIFFLANSIAAIFSPIQDCDEVFNYWEPTHYLNHGYGLQTWEYSPEYAIRSWTYTALHAVVIWAGRLLPFTTKTFEFYVLRIVLGFICAVCETRLYSTISRTINPRVAIFFLMAMIFSPGMYHASIAYLPSTFAMYTTMLGVSSFMDWSGGIKTARGIFWFALGALLGWPFSGALVLPFIFEEVFLAVTTGEMRTCFKRLLDGVGRSLIVLVVQVAIDSFFYRKLVCVPLNIVLYNVFSGDNKGPNIYGVEPWHFYIRNLVLNFNVWFALAVIALPLVLLRHFICGKTVSKQHIRGITFVTPFYLWLAIFTLQPHKEERFMYPAYPALALNAATALHIILARFGTLSIIPARLKLAVVCLFILGAVDFGALRTIGTITAYSAPLEIYAPLQRPGVTEHGDYVCLGKEWYRFPSSYHLPYGVKAKFIQSEFSGLLPGEFSEASGYSGPFPGTWMVPSGMNDENREDVGKYTDISRCTFLIDSYFPDASWSALEPKYILDRKTWEPMACEEFLDASRTGILGRLLWVPEWPIIPAKYRREWVWLPHPFKRPPASPYPNWSLTGTKPLPYRAFRYGPKYNVTMGLRTMHWDDWIELDSDYLKYHTLKAQRILTRGLKCSKTAPEAFDGACELLEELCDYLPQRYPGLYRRMDGALRNLVTGEVFDVRKRPLQEDPMQMAGRMVQDDLALMVEKEDGQYYLLAGSILLAGFWRLEDKFGMPLSEIHTSGDVPQFREKLEKGMTNFFRRISPEKPVLRNNYFIQVDDELAWSSSIGDEDGERVGWFTAEKNKAVEHHWFRSERQSLRRLPRSGAVLFTIRTYFHPITEICKEPYVPGRLASAIRSWGDDVSRYKGKERYGDVLLEYLDRMHTEQVEGGLDLSREEEFGGYPY</sequence>